<feature type="transmembrane region" description="Helical" evidence="1">
    <location>
        <begin position="71"/>
        <end position="89"/>
    </location>
</feature>
<keyword evidence="1" id="KW-0812">Transmembrane</keyword>
<protein>
    <submittedName>
        <fullName evidence="2">Uncharacterized protein</fullName>
    </submittedName>
</protein>
<proteinExistence type="predicted"/>
<dbReference type="AlphaFoldDB" id="A0A2H3KAL3"/>
<evidence type="ECO:0000313" key="2">
    <source>
        <dbReference type="EMBL" id="PDS23715.1"/>
    </source>
</evidence>
<keyword evidence="1" id="KW-1133">Transmembrane helix</keyword>
<name>A0A2H3KAL3_9FLAO</name>
<dbReference type="EMBL" id="PCMW01000055">
    <property type="protein sequence ID" value="PDS23715.1"/>
    <property type="molecule type" value="Genomic_DNA"/>
</dbReference>
<dbReference type="OMA" id="FTAYEFE"/>
<evidence type="ECO:0000256" key="1">
    <source>
        <dbReference type="SAM" id="Phobius"/>
    </source>
</evidence>
<dbReference type="EMBL" id="VFPJ01000001">
    <property type="protein sequence ID" value="TQM39531.1"/>
    <property type="molecule type" value="Genomic_DNA"/>
</dbReference>
<evidence type="ECO:0000313" key="5">
    <source>
        <dbReference type="Proteomes" id="UP000320773"/>
    </source>
</evidence>
<evidence type="ECO:0000313" key="3">
    <source>
        <dbReference type="EMBL" id="TQM39531.1"/>
    </source>
</evidence>
<accession>A0A2H3KAL3</accession>
<dbReference type="Proteomes" id="UP000320773">
    <property type="component" value="Unassembled WGS sequence"/>
</dbReference>
<sequence>MNSKEFFIGILLGIIASCIGSYLFITLVVQTEFWTGLEYMKSQHAMGKIITLGAVFNLIVFGILLKFDKEIMARGVVLATILLSIITLFI</sequence>
<feature type="transmembrane region" description="Helical" evidence="1">
    <location>
        <begin position="6"/>
        <end position="29"/>
    </location>
</feature>
<dbReference type="OrthoDB" id="1362378at2"/>
<feature type="transmembrane region" description="Helical" evidence="1">
    <location>
        <begin position="49"/>
        <end position="65"/>
    </location>
</feature>
<dbReference type="RefSeq" id="WP_014084724.1">
    <property type="nucleotide sequence ID" value="NZ_CBCSFI010000053.1"/>
</dbReference>
<reference evidence="3 5" key="2">
    <citation type="submission" date="2019-06" db="EMBL/GenBank/DDBJ databases">
        <title>Genomic Encyclopedia of Archaeal and Bacterial Type Strains, Phase II (KMG-II): from individual species to whole genera.</title>
        <authorList>
            <person name="Goeker M."/>
        </authorList>
    </citation>
    <scope>NUCLEOTIDE SEQUENCE [LARGE SCALE GENOMIC DNA]</scope>
    <source>
        <strain evidence="3 5">DSM 24789</strain>
    </source>
</reference>
<dbReference type="Proteomes" id="UP000220828">
    <property type="component" value="Unassembled WGS sequence"/>
</dbReference>
<keyword evidence="1" id="KW-0472">Membrane</keyword>
<comment type="caution">
    <text evidence="2">The sequence shown here is derived from an EMBL/GenBank/DDBJ whole genome shotgun (WGS) entry which is preliminary data.</text>
</comment>
<evidence type="ECO:0000313" key="4">
    <source>
        <dbReference type="Proteomes" id="UP000220828"/>
    </source>
</evidence>
<dbReference type="PROSITE" id="PS51257">
    <property type="entry name" value="PROKAR_LIPOPROTEIN"/>
    <property type="match status" value="1"/>
</dbReference>
<gene>
    <name evidence="2" type="ORF">B0A77_10055</name>
    <name evidence="3" type="ORF">BC670_0331</name>
</gene>
<organism evidence="2 4">
    <name type="scientific">Flavobacterium branchiophilum</name>
    <dbReference type="NCBI Taxonomy" id="55197"/>
    <lineage>
        <taxon>Bacteria</taxon>
        <taxon>Pseudomonadati</taxon>
        <taxon>Bacteroidota</taxon>
        <taxon>Flavobacteriia</taxon>
        <taxon>Flavobacteriales</taxon>
        <taxon>Flavobacteriaceae</taxon>
        <taxon>Flavobacterium</taxon>
    </lineage>
</organism>
<reference evidence="2 4" key="1">
    <citation type="submission" date="2017-09" db="EMBL/GenBank/DDBJ databases">
        <title>Whole genomes of Flavobacteriaceae.</title>
        <authorList>
            <person name="Stine C."/>
            <person name="Li C."/>
            <person name="Tadesse D."/>
        </authorList>
    </citation>
    <scope>NUCLEOTIDE SEQUENCE [LARGE SCALE GENOMIC DNA]</scope>
    <source>
        <strain evidence="2 4">ATCC 35036</strain>
    </source>
</reference>